<evidence type="ECO:0000313" key="13">
    <source>
        <dbReference type="Proteomes" id="UP000030856"/>
    </source>
</evidence>
<dbReference type="GO" id="GO:0043093">
    <property type="term" value="P:FtsZ-dependent cytokinesis"/>
    <property type="evidence" value="ECO:0007669"/>
    <property type="project" value="TreeGrafter"/>
</dbReference>
<dbReference type="GO" id="GO:0030428">
    <property type="term" value="C:cell septum"/>
    <property type="evidence" value="ECO:0007669"/>
    <property type="project" value="TreeGrafter"/>
</dbReference>
<evidence type="ECO:0000256" key="10">
    <source>
        <dbReference type="ARBA" id="ARBA00026068"/>
    </source>
</evidence>
<reference evidence="12 13" key="1">
    <citation type="journal article" date="2014" name="BMC Genomics">
        <title>The genome of the intracellular bacterium of the coastal bivalve, Solemya velum: a blueprint for thriving in and out of symbiosis.</title>
        <authorList>
            <person name="Dmytrenko O."/>
            <person name="Russell S.L."/>
            <person name="Loo W.T."/>
            <person name="Fontanez K.M."/>
            <person name="Liao L."/>
            <person name="Roeselers G."/>
            <person name="Sharma R."/>
            <person name="Stewart F.J."/>
            <person name="Newton I.L."/>
            <person name="Woyke T."/>
            <person name="Wu D."/>
            <person name="Lang J.M."/>
            <person name="Eisen J.A."/>
            <person name="Cavanaugh C.M."/>
        </authorList>
    </citation>
    <scope>NUCLEOTIDE SEQUENCE [LARGE SCALE GENOMIC DNA]</scope>
    <source>
        <strain evidence="12 13">WH</strain>
    </source>
</reference>
<comment type="caution">
    <text evidence="12">The sequence shown here is derived from an EMBL/GenBank/DDBJ whole genome shotgun (WGS) entry which is preliminary data.</text>
</comment>
<dbReference type="InterPro" id="IPR042233">
    <property type="entry name" value="Cell_div_ZapA_N"/>
</dbReference>
<evidence type="ECO:0000256" key="9">
    <source>
        <dbReference type="ARBA" id="ARBA00024910"/>
    </source>
</evidence>
<evidence type="ECO:0000256" key="7">
    <source>
        <dbReference type="ARBA" id="ARBA00023210"/>
    </source>
</evidence>
<dbReference type="GeneID" id="86991208"/>
<dbReference type="EMBL" id="JRAA01000001">
    <property type="protein sequence ID" value="KHF26606.1"/>
    <property type="molecule type" value="Genomic_DNA"/>
</dbReference>
<comment type="similarity">
    <text evidence="2">Belongs to the ZapA family. Type 1 subfamily.</text>
</comment>
<dbReference type="Proteomes" id="UP000030856">
    <property type="component" value="Unassembled WGS sequence"/>
</dbReference>
<keyword evidence="6" id="KW-0175">Coiled coil</keyword>
<accession>A0A0B0HGK3</accession>
<keyword evidence="8" id="KW-0131">Cell cycle</keyword>
<dbReference type="Gene3D" id="3.30.160.880">
    <property type="entry name" value="Cell division protein ZapA protomer, N-terminal domain"/>
    <property type="match status" value="1"/>
</dbReference>
<keyword evidence="4" id="KW-0963">Cytoplasm</keyword>
<dbReference type="InterPro" id="IPR036192">
    <property type="entry name" value="Cell_div_ZapA-like_sf"/>
</dbReference>
<dbReference type="RefSeq" id="WP_043116399.1">
    <property type="nucleotide sequence ID" value="NZ_JRAA01000001.1"/>
</dbReference>
<evidence type="ECO:0000256" key="6">
    <source>
        <dbReference type="ARBA" id="ARBA00023054"/>
    </source>
</evidence>
<comment type="subcellular location">
    <subcellularLocation>
        <location evidence="1">Cytoplasm</location>
    </subcellularLocation>
</comment>
<dbReference type="GO" id="GO:0000917">
    <property type="term" value="P:division septum assembly"/>
    <property type="evidence" value="ECO:0007669"/>
    <property type="project" value="UniProtKB-KW"/>
</dbReference>
<evidence type="ECO:0000256" key="11">
    <source>
        <dbReference type="ARBA" id="ARBA00033158"/>
    </source>
</evidence>
<keyword evidence="13" id="KW-1185">Reference proteome</keyword>
<dbReference type="STRING" id="2340.JV46_17920"/>
<comment type="subunit">
    <text evidence="10">Homodimer. Interacts with FtsZ.</text>
</comment>
<keyword evidence="5" id="KW-0132">Cell division</keyword>
<dbReference type="GO" id="GO:0005829">
    <property type="term" value="C:cytosol"/>
    <property type="evidence" value="ECO:0007669"/>
    <property type="project" value="TreeGrafter"/>
</dbReference>
<dbReference type="eggNOG" id="COG3027">
    <property type="taxonomic scope" value="Bacteria"/>
</dbReference>
<dbReference type="Gene3D" id="1.20.5.50">
    <property type="match status" value="1"/>
</dbReference>
<gene>
    <name evidence="12" type="primary">zapA</name>
    <name evidence="12" type="ORF">JV46_17920</name>
</gene>
<dbReference type="Pfam" id="PF05164">
    <property type="entry name" value="ZapA"/>
    <property type="match status" value="1"/>
</dbReference>
<evidence type="ECO:0000256" key="4">
    <source>
        <dbReference type="ARBA" id="ARBA00022490"/>
    </source>
</evidence>
<name>A0A0B0HGK3_SOVGS</name>
<keyword evidence="7" id="KW-0717">Septation</keyword>
<evidence type="ECO:0000256" key="1">
    <source>
        <dbReference type="ARBA" id="ARBA00004496"/>
    </source>
</evidence>
<protein>
    <recommendedName>
        <fullName evidence="3">Cell division protein ZapA</fullName>
    </recommendedName>
    <alternativeName>
        <fullName evidence="11">Z ring-associated protein ZapA</fullName>
    </alternativeName>
</protein>
<evidence type="ECO:0000256" key="3">
    <source>
        <dbReference type="ARBA" id="ARBA00015195"/>
    </source>
</evidence>
<dbReference type="PANTHER" id="PTHR34981:SF1">
    <property type="entry name" value="CELL DIVISION PROTEIN ZAPA"/>
    <property type="match status" value="1"/>
</dbReference>
<proteinExistence type="inferred from homology"/>
<evidence type="ECO:0000256" key="5">
    <source>
        <dbReference type="ARBA" id="ARBA00022618"/>
    </source>
</evidence>
<evidence type="ECO:0000256" key="2">
    <source>
        <dbReference type="ARBA" id="ARBA00010074"/>
    </source>
</evidence>
<dbReference type="InterPro" id="IPR007838">
    <property type="entry name" value="Cell_div_ZapA-like"/>
</dbReference>
<sequence>MSRSKENKPIAVTILGEEYMVACAPDEEEELQASAQYLHQKMREIRTSGRIISNEHVAVMAALNITHEMLQAQAEKESVADDITPRLRSVREKVEAALNESNQLEL</sequence>
<evidence type="ECO:0000313" key="12">
    <source>
        <dbReference type="EMBL" id="KHF26606.1"/>
    </source>
</evidence>
<dbReference type="GO" id="GO:0032153">
    <property type="term" value="C:cell division site"/>
    <property type="evidence" value="ECO:0007669"/>
    <property type="project" value="TreeGrafter"/>
</dbReference>
<dbReference type="PANTHER" id="PTHR34981">
    <property type="entry name" value="CELL DIVISION PROTEIN ZAPA"/>
    <property type="match status" value="1"/>
</dbReference>
<dbReference type="AlphaFoldDB" id="A0A0B0HGK3"/>
<evidence type="ECO:0000256" key="8">
    <source>
        <dbReference type="ARBA" id="ARBA00023306"/>
    </source>
</evidence>
<dbReference type="SUPFAM" id="SSF102829">
    <property type="entry name" value="Cell division protein ZapA-like"/>
    <property type="match status" value="1"/>
</dbReference>
<organism evidence="12 13">
    <name type="scientific">Solemya velum gill symbiont</name>
    <dbReference type="NCBI Taxonomy" id="2340"/>
    <lineage>
        <taxon>Bacteria</taxon>
        <taxon>Pseudomonadati</taxon>
        <taxon>Pseudomonadota</taxon>
        <taxon>Gammaproteobacteria</taxon>
        <taxon>sulfur-oxidizing symbionts</taxon>
    </lineage>
</organism>
<comment type="function">
    <text evidence="9">Activator of cell division through the inhibition of FtsZ GTPase activity, therefore promoting FtsZ assembly into bundles of protofilaments necessary for the formation of the division Z ring. It is recruited early at mid-cell but it is not essential for cell division.</text>
</comment>
<dbReference type="GO" id="GO:0000921">
    <property type="term" value="P:septin ring assembly"/>
    <property type="evidence" value="ECO:0007669"/>
    <property type="project" value="TreeGrafter"/>
</dbReference>